<name>A0ABT7QN98_9GAMM</name>
<evidence type="ECO:0000313" key="2">
    <source>
        <dbReference type="Proteomes" id="UP001168167"/>
    </source>
</evidence>
<proteinExistence type="predicted"/>
<keyword evidence="2" id="KW-1185">Reference proteome</keyword>
<accession>A0ABT7QN98</accession>
<protein>
    <submittedName>
        <fullName evidence="1">DUF721 domain-containing protein</fullName>
    </submittedName>
</protein>
<comment type="caution">
    <text evidence="1">The sequence shown here is derived from an EMBL/GenBank/DDBJ whole genome shotgun (WGS) entry which is preliminary data.</text>
</comment>
<sequence length="94" mass="10469">MKKISDILADNVFTQYRRQADTLSQLEQAVQRAIVFAGGEGLRCRVFSFASSELCLVAASTADAARLRQMLPSVTRIVSSEFPHIEKTRINIQP</sequence>
<dbReference type="EMBL" id="JANQAO010000004">
    <property type="protein sequence ID" value="MDM5148181.1"/>
    <property type="molecule type" value="Genomic_DNA"/>
</dbReference>
<gene>
    <name evidence="1" type="ORF">NQX30_07405</name>
</gene>
<reference evidence="1" key="2">
    <citation type="journal article" date="2023" name="Microbiome">
        <title>Synthase-selected sorting approach identifies a beta-lactone synthase in a nudibranch symbiotic bacterium.</title>
        <authorList>
            <person name="Dzunkova M."/>
            <person name="La Clair J.J."/>
            <person name="Tyml T."/>
            <person name="Doud D."/>
            <person name="Schulz F."/>
            <person name="Piquer-Esteban S."/>
            <person name="Porcel Sanchis D."/>
            <person name="Osborn A."/>
            <person name="Robinson D."/>
            <person name="Louie K.B."/>
            <person name="Bowen B.P."/>
            <person name="Bowers R.M."/>
            <person name="Lee J."/>
            <person name="Arnau V."/>
            <person name="Diaz-Villanueva W."/>
            <person name="Stepanauskas R."/>
            <person name="Gosliner T."/>
            <person name="Date S.V."/>
            <person name="Northen T.R."/>
            <person name="Cheng J.F."/>
            <person name="Burkart M.D."/>
            <person name="Woyke T."/>
        </authorList>
    </citation>
    <scope>NUCLEOTIDE SEQUENCE</scope>
    <source>
        <strain evidence="1">Df01</strain>
    </source>
</reference>
<evidence type="ECO:0000313" key="1">
    <source>
        <dbReference type="EMBL" id="MDM5148181.1"/>
    </source>
</evidence>
<reference evidence="1" key="1">
    <citation type="submission" date="2022-08" db="EMBL/GenBank/DDBJ databases">
        <authorList>
            <person name="Dzunkova M."/>
            <person name="La Clair J."/>
            <person name="Tyml T."/>
            <person name="Doud D."/>
            <person name="Schulz F."/>
            <person name="Piquer S."/>
            <person name="Porcel Sanchis D."/>
            <person name="Osborn A."/>
            <person name="Robinson D."/>
            <person name="Louie K.B."/>
            <person name="Bowen B.P."/>
            <person name="Bowers R."/>
            <person name="Lee J."/>
            <person name="Arnau Llombart V."/>
            <person name="Diaz Villanueva W."/>
            <person name="Gosliner T."/>
            <person name="Northen T."/>
            <person name="Cheng J.-F."/>
            <person name="Burkart M.D."/>
            <person name="Woyke T."/>
        </authorList>
    </citation>
    <scope>NUCLEOTIDE SEQUENCE</scope>
    <source>
        <strain evidence="1">Df01</strain>
    </source>
</reference>
<organism evidence="1 2">
    <name type="scientific">Candidatus Doriopsillibacter californiensis</name>
    <dbReference type="NCBI Taxonomy" id="2970740"/>
    <lineage>
        <taxon>Bacteria</taxon>
        <taxon>Pseudomonadati</taxon>
        <taxon>Pseudomonadota</taxon>
        <taxon>Gammaproteobacteria</taxon>
        <taxon>Candidatus Tethybacterales</taxon>
        <taxon>Candidatus Persebacteraceae</taxon>
        <taxon>Candidatus Doriopsillibacter</taxon>
    </lineage>
</organism>
<dbReference type="Proteomes" id="UP001168167">
    <property type="component" value="Unassembled WGS sequence"/>
</dbReference>